<sequence length="2393" mass="264885">MLSPPDAEAIVSLGLSTKGGDSSTVGKFGLGLKSVFYLAEALFFMDARLSPDDRWASPHFDVLSPWLSGDSPIRPEWLQFGTADRARILTHLKELGIPEGFVVWVPLRRKSDCLVPGHELPVQVMSNYFGDQPFSISDQTIQDVQDLMPMLGRVRRIIVKSRPEVDAPLLVLNQVGSQRTSNFRHQAPFQRTFAGAITSTMKAPTVYVGHEVLVEHEWLTSLNQSEHWPSTEVVTLYGNMQKKDPSVPHGAAVWQRSSGQEGRLRALWSVFLPVEEALNEVLNTSSTYTLTLHGYFFLKEDRKAIYDLDPTPDGRLPANVSELRRHWNGLLAVQATLPVVLQGLAEITSDATDDERTEVSRALRRSGFAKQHMEALTSRYQWACVLRNATFQWTLTSAVQTFLPVQRHPALLDLWPELPALAGEHALLDAGSPNFVARTLCAPIWPLDLARQLVAHLDFVALLGRPDQMQGLRMTLRFLPLSELRDVLLQAVRQAWPLCETARLSKHRSEVAALLAELFPEQVLALSESFPAELAERVRLVACRVLIVPFGYAPASKERLLNERDAQLLLDTIQVEDDIAPVLRLIKDRLPETVELAAVCGSRKLLPTSRGSQGTGPWLTLQEAAGLAGTGRIFRQYGDDAALLGHLQDVLGNEQLFLVPNRLVDLLELDIPRLSVTAVLNTVRHAATAAPARDRLALVRKLIESSPTVLERTENRPVLRSLLHGSSAHAADESTPLLISEGSGTLWGKVARLAAESSPLGWTVIRDPVEFLNARAKRFLGVDVASPASLGPLLTGAPHAFPGAKLTPEERETLILEWKDDTLLKKLPLFKTLRGPLTAITPGVHLDGGLAVSDALSGKVILLARPESELLKKRLAALAPVLTPSDVWEYLRNEPDVWQHWQALLDALKKMPGTVTPQRASELPWWPLQAGSGAAPKDVLFFPRMADSHEEIQKLREIGTFTPDRRPVIEADLLPEFRAEAGTTILRLLRSEEQQLEELCALVSQTPLYHVGSITGRARAWMTAFGAMDVRRLPLLGLLHAFEREEIWLTRLLKAASRPLMPERLSEQLLHLYGQITGAADQEVRTAATDAYLALLADVRDAGRPLSVLTNLHLLNGVGEWRKPDDLTVVGAQYDPRYVLHENHRRALYGEGLSSSSDLPVGPAPSMDVPLDIALKNGGQSLRAFVRECEKADIAREQLGAFLGLLDGNPELHKTAAGYLANFDFGVFREQALRDVPSDKLPHGFRTYKELLDQTRLLITVNKGRTQKVANLLGDALEVPFQEDSQLTSIFSHRHGLKPFRHSGFYVYPVELKWVDLQRSDLNLSELLLHSVRWVLSAYHSYLPPHVAAEYFKVVNSSQATVKATQSRLIKAAAQTWGRQLGLSRDSRVRLLLSQIDQADRAAEQAREQGAPAREREALAQVHDHQVRLRKLVEDDADTQKTLLAGVRKKVQDQQYVPASVPFELLQNADDALIEWQEMTREMDERRQTFTLALQGQTLRAVHHGRPVNFYAYGDFDGRSRSFDADLEKMLTLLSSDKGAGVTGQFGLGFKSVFLLSDRPTVKSGRLAFTVLGGVYPVVPTEKEVTALRKFTESVSPPEVADGTLIELPLRDVTQAKNVMARFGDLAPYTLAFTRAIRTLQLHVEGDKSRWTWHAQAIRRGVQLVRAQPSGARHKPLTALVLHTGQVDLLIPLQDGGFGSLPVTIPNLWVTAPTEEALKLPFLVNAAFPLDPGRAQLARNEEQVSAFVRSLVPDLRDALTQLFLSTAEAQWSQVKGWAPPLAPDFLRGLWKVLAESIAQAAPTPALDAVRALLWGTTGAYGALTLEQRLIPSLLPEEYDTLVKAGDPALSILEVESKAAKVLLKQPGFRKKFPPGTLISEQTARTLRALGLPVPQKRINLIDALTLLFPEQQVSPAAALWLTAVLSDEQLRHLREDEATDKWLDGLTFLAQDRAYHLPAHLLVGTSKTESDEAARFPFAPDSARLSEEYPPAALALFRRLRGDAPKLSTVTWLLHATPDKRLAALKYLSALGAKDPVAVDLRQQIAGTWLLHDRMVSSAVWAKLTEEEQIDVLNVLRQARQMLAPPEISTVNVGAEEEDDDVGDLPQLPSDAVRRLAAWWAREGQAYASRYNARLYPGGVPLVTSSDVDLDSAHDRQAWLSLLLLSSLQSMGRVKPEAHRGFLTLLQSKEWIGTYSDPFTSDEAWLGTVRDFLTSNPEVLKFAHWMRGFVGFYQLGRWLPQYVELILNFEHMPTTSLRTLLAPDVNPLLSGSGLSAPPLGRTLGIGGPFLIRELLRAGVLINPALQPLAYVPTRRVCRVVEQLTGITLSEEQPEQNSRAIHAYLMKELGATGATFGGHFDLPLQALAGTGRDDQDARALQQRLFGHTLAGSLA</sequence>
<keyword evidence="2" id="KW-1185">Reference proteome</keyword>
<dbReference type="EMBL" id="PYSV01000005">
    <property type="protein sequence ID" value="PTA68599.1"/>
    <property type="molecule type" value="Genomic_DNA"/>
</dbReference>
<comment type="caution">
    <text evidence="1">The sequence shown here is derived from an EMBL/GenBank/DDBJ whole genome shotgun (WGS) entry which is preliminary data.</text>
</comment>
<dbReference type="Proteomes" id="UP000240317">
    <property type="component" value="Unassembled WGS sequence"/>
</dbReference>
<reference evidence="1 2" key="1">
    <citation type="submission" date="2018-03" db="EMBL/GenBank/DDBJ databases">
        <title>Draft genome of Deinococcus sp. OD32.</title>
        <authorList>
            <person name="Wang X.-P."/>
            <person name="Du Z.-J."/>
        </authorList>
    </citation>
    <scope>NUCLEOTIDE SEQUENCE [LARGE SCALE GENOMIC DNA]</scope>
    <source>
        <strain evidence="1 2">OD32</strain>
    </source>
</reference>
<proteinExistence type="predicted"/>
<accession>A0A2T3W9L8</accession>
<protein>
    <submittedName>
        <fullName evidence="1">Uncharacterized protein</fullName>
    </submittedName>
</protein>
<evidence type="ECO:0000313" key="2">
    <source>
        <dbReference type="Proteomes" id="UP000240317"/>
    </source>
</evidence>
<dbReference type="Gene3D" id="3.30.565.10">
    <property type="entry name" value="Histidine kinase-like ATPase, C-terminal domain"/>
    <property type="match status" value="1"/>
</dbReference>
<dbReference type="SUPFAM" id="SSF55874">
    <property type="entry name" value="ATPase domain of HSP90 chaperone/DNA topoisomerase II/histidine kinase"/>
    <property type="match status" value="1"/>
</dbReference>
<evidence type="ECO:0000313" key="1">
    <source>
        <dbReference type="EMBL" id="PTA68599.1"/>
    </source>
</evidence>
<dbReference type="InterPro" id="IPR036890">
    <property type="entry name" value="HATPase_C_sf"/>
</dbReference>
<organism evidence="1 2">
    <name type="scientific">Deinococcus arcticus</name>
    <dbReference type="NCBI Taxonomy" id="2136176"/>
    <lineage>
        <taxon>Bacteria</taxon>
        <taxon>Thermotogati</taxon>
        <taxon>Deinococcota</taxon>
        <taxon>Deinococci</taxon>
        <taxon>Deinococcales</taxon>
        <taxon>Deinococcaceae</taxon>
        <taxon>Deinococcus</taxon>
    </lineage>
</organism>
<name>A0A2T3W9L8_9DEIO</name>
<gene>
    <name evidence="1" type="ORF">C8263_07355</name>
</gene>